<gene>
    <name evidence="4" type="ORF">B0A52_06153</name>
</gene>
<dbReference type="AlphaFoldDB" id="A0A438N5F8"/>
<dbReference type="InterPro" id="IPR001753">
    <property type="entry name" value="Enoyl-CoA_hydra/iso"/>
</dbReference>
<keyword evidence="3" id="KW-0413">Isomerase</keyword>
<sequence length="265" mass="28827">MSIPNLSLKFVAVSPIQNGVFLITLNKPQTGNSMHSRLTQDLFTSLQWADQQPSIRVIVITGAGKFFCTGMELVERGPMAFGPDSAFRALNRLMILTDKILIAAVNGPAAGYGVSSLGLFDLVYSVPDAYFFTPFVKWGMTTEACSSVTFPRMMGHQKAALLCLAGDRIDANEASGLGLVSKVLPKDGFLNSVLGIANIVAKSSPGSLTTTKRLMKKMSVQELLDANDRECEAFEKERIPSGDLELAIKRFAEEQKEKQKAKSKL</sequence>
<evidence type="ECO:0008006" key="6">
    <source>
        <dbReference type="Google" id="ProtNLM"/>
    </source>
</evidence>
<dbReference type="OrthoDB" id="448450at2759"/>
<comment type="caution">
    <text evidence="4">The sequence shown here is derived from an EMBL/GenBank/DDBJ whole genome shotgun (WGS) entry which is preliminary data.</text>
</comment>
<evidence type="ECO:0000256" key="1">
    <source>
        <dbReference type="ARBA" id="ARBA00004275"/>
    </source>
</evidence>
<protein>
    <recommendedName>
        <fullName evidence="6">Enoyl-CoA hydratase</fullName>
    </recommendedName>
</protein>
<dbReference type="Gene3D" id="3.90.226.10">
    <property type="entry name" value="2-enoyl-CoA Hydratase, Chain A, domain 1"/>
    <property type="match status" value="1"/>
</dbReference>
<reference evidence="4 5" key="1">
    <citation type="submission" date="2017-03" db="EMBL/GenBank/DDBJ databases">
        <title>Genomes of endolithic fungi from Antarctica.</title>
        <authorList>
            <person name="Coleine C."/>
            <person name="Masonjones S."/>
            <person name="Stajich J.E."/>
        </authorList>
    </citation>
    <scope>NUCLEOTIDE SEQUENCE [LARGE SCALE GENOMIC DNA]</scope>
    <source>
        <strain evidence="4 5">CCFEE 6314</strain>
    </source>
</reference>
<dbReference type="EMBL" id="NAJM01000020">
    <property type="protein sequence ID" value="RVX70995.1"/>
    <property type="molecule type" value="Genomic_DNA"/>
</dbReference>
<dbReference type="InterPro" id="IPR014748">
    <property type="entry name" value="Enoyl-CoA_hydra_C"/>
</dbReference>
<dbReference type="InterPro" id="IPR029045">
    <property type="entry name" value="ClpP/crotonase-like_dom_sf"/>
</dbReference>
<dbReference type="PANTHER" id="PTHR43684:SF1">
    <property type="entry name" value="ENOYL-COA DELTA ISOMERASE 2"/>
    <property type="match status" value="1"/>
</dbReference>
<dbReference type="CDD" id="cd06558">
    <property type="entry name" value="crotonase-like"/>
    <property type="match status" value="1"/>
</dbReference>
<dbReference type="GO" id="GO:0005777">
    <property type="term" value="C:peroxisome"/>
    <property type="evidence" value="ECO:0007669"/>
    <property type="project" value="UniProtKB-SubCell"/>
</dbReference>
<dbReference type="Proteomes" id="UP000288859">
    <property type="component" value="Unassembled WGS sequence"/>
</dbReference>
<dbReference type="VEuPathDB" id="FungiDB:PV10_01472"/>
<organism evidence="4 5">
    <name type="scientific">Exophiala mesophila</name>
    <name type="common">Black yeast-like fungus</name>
    <dbReference type="NCBI Taxonomy" id="212818"/>
    <lineage>
        <taxon>Eukaryota</taxon>
        <taxon>Fungi</taxon>
        <taxon>Dikarya</taxon>
        <taxon>Ascomycota</taxon>
        <taxon>Pezizomycotina</taxon>
        <taxon>Eurotiomycetes</taxon>
        <taxon>Chaetothyriomycetidae</taxon>
        <taxon>Chaetothyriales</taxon>
        <taxon>Herpotrichiellaceae</taxon>
        <taxon>Exophiala</taxon>
    </lineage>
</organism>
<accession>A0A438N5F8</accession>
<evidence type="ECO:0000313" key="5">
    <source>
        <dbReference type="Proteomes" id="UP000288859"/>
    </source>
</evidence>
<evidence type="ECO:0000313" key="4">
    <source>
        <dbReference type="EMBL" id="RVX70995.1"/>
    </source>
</evidence>
<dbReference type="GO" id="GO:0004165">
    <property type="term" value="F:delta(3)-delta(2)-enoyl-CoA isomerase activity"/>
    <property type="evidence" value="ECO:0007669"/>
    <property type="project" value="UniProtKB-ARBA"/>
</dbReference>
<dbReference type="Pfam" id="PF00378">
    <property type="entry name" value="ECH_1"/>
    <property type="match status" value="1"/>
</dbReference>
<name>A0A438N5F8_EXOME</name>
<dbReference type="InterPro" id="IPR051053">
    <property type="entry name" value="ECH/Chromodomain_protein"/>
</dbReference>
<dbReference type="PANTHER" id="PTHR43684">
    <property type="match status" value="1"/>
</dbReference>
<comment type="subcellular location">
    <subcellularLocation>
        <location evidence="1">Peroxisome</location>
    </subcellularLocation>
</comment>
<evidence type="ECO:0000256" key="3">
    <source>
        <dbReference type="ARBA" id="ARBA00023235"/>
    </source>
</evidence>
<evidence type="ECO:0000256" key="2">
    <source>
        <dbReference type="ARBA" id="ARBA00023140"/>
    </source>
</evidence>
<dbReference type="Gene3D" id="1.10.12.10">
    <property type="entry name" value="Lyase 2-enoyl-coa Hydratase, Chain A, domain 2"/>
    <property type="match status" value="1"/>
</dbReference>
<dbReference type="SUPFAM" id="SSF52096">
    <property type="entry name" value="ClpP/crotonase"/>
    <property type="match status" value="1"/>
</dbReference>
<proteinExistence type="predicted"/>
<keyword evidence="2" id="KW-0576">Peroxisome</keyword>